<dbReference type="OrthoDB" id="2562681at2759"/>
<dbReference type="Proteomes" id="UP000053989">
    <property type="component" value="Unassembled WGS sequence"/>
</dbReference>
<feature type="region of interest" description="Disordered" evidence="1">
    <location>
        <begin position="1"/>
        <end position="37"/>
    </location>
</feature>
<name>A0A0C3DX32_9AGAM</name>
<protein>
    <recommendedName>
        <fullName evidence="4">Hyaluronan/mRNA-binding protein domain-containing protein</fullName>
    </recommendedName>
</protein>
<gene>
    <name evidence="2" type="ORF">SCLCIDRAFT_9675</name>
</gene>
<dbReference type="EMBL" id="KN822061">
    <property type="protein sequence ID" value="KIM60481.1"/>
    <property type="molecule type" value="Genomic_DNA"/>
</dbReference>
<proteinExistence type="predicted"/>
<accession>A0A0C3DX32</accession>
<dbReference type="AlphaFoldDB" id="A0A0C3DX32"/>
<reference evidence="3" key="2">
    <citation type="submission" date="2015-01" db="EMBL/GenBank/DDBJ databases">
        <title>Evolutionary Origins and Diversification of the Mycorrhizal Mutualists.</title>
        <authorList>
            <consortium name="DOE Joint Genome Institute"/>
            <consortium name="Mycorrhizal Genomics Consortium"/>
            <person name="Kohler A."/>
            <person name="Kuo A."/>
            <person name="Nagy L.G."/>
            <person name="Floudas D."/>
            <person name="Copeland A."/>
            <person name="Barry K.W."/>
            <person name="Cichocki N."/>
            <person name="Veneault-Fourrey C."/>
            <person name="LaButti K."/>
            <person name="Lindquist E.A."/>
            <person name="Lipzen A."/>
            <person name="Lundell T."/>
            <person name="Morin E."/>
            <person name="Murat C."/>
            <person name="Riley R."/>
            <person name="Ohm R."/>
            <person name="Sun H."/>
            <person name="Tunlid A."/>
            <person name="Henrissat B."/>
            <person name="Grigoriev I.V."/>
            <person name="Hibbett D.S."/>
            <person name="Martin F."/>
        </authorList>
    </citation>
    <scope>NUCLEOTIDE SEQUENCE [LARGE SCALE GENOMIC DNA]</scope>
    <source>
        <strain evidence="3">Foug A</strain>
    </source>
</reference>
<dbReference type="HOGENOM" id="CLU_126710_0_0_1"/>
<evidence type="ECO:0000256" key="1">
    <source>
        <dbReference type="SAM" id="MobiDB-lite"/>
    </source>
</evidence>
<evidence type="ECO:0000313" key="3">
    <source>
        <dbReference type="Proteomes" id="UP000053989"/>
    </source>
</evidence>
<sequence length="183" mass="19410">MTRTERAAYPRALVRDRSQSKSGLDNHIRKGGGGRHNWGSIANEGQLETAALDDEALELDEVEATDGDMKVDPRKPALDLASSSLSLQEIAQARQVRKNALKGEGVDLSTIARTSSAVSTSPTGHSEVLSTTETSSATSTYSDTYSKWYRIVGTVTLVGGLCGVGGNRVATAMKDPRETGGNQ</sequence>
<reference evidence="2 3" key="1">
    <citation type="submission" date="2014-04" db="EMBL/GenBank/DDBJ databases">
        <authorList>
            <consortium name="DOE Joint Genome Institute"/>
            <person name="Kuo A."/>
            <person name="Kohler A."/>
            <person name="Nagy L.G."/>
            <person name="Floudas D."/>
            <person name="Copeland A."/>
            <person name="Barry K.W."/>
            <person name="Cichocki N."/>
            <person name="Veneault-Fourrey C."/>
            <person name="LaButti K."/>
            <person name="Lindquist E.A."/>
            <person name="Lipzen A."/>
            <person name="Lundell T."/>
            <person name="Morin E."/>
            <person name="Murat C."/>
            <person name="Sun H."/>
            <person name="Tunlid A."/>
            <person name="Henrissat B."/>
            <person name="Grigoriev I.V."/>
            <person name="Hibbett D.S."/>
            <person name="Martin F."/>
            <person name="Nordberg H.P."/>
            <person name="Cantor M.N."/>
            <person name="Hua S.X."/>
        </authorList>
    </citation>
    <scope>NUCLEOTIDE SEQUENCE [LARGE SCALE GENOMIC DNA]</scope>
    <source>
        <strain evidence="2 3">Foug A</strain>
    </source>
</reference>
<evidence type="ECO:0008006" key="4">
    <source>
        <dbReference type="Google" id="ProtNLM"/>
    </source>
</evidence>
<evidence type="ECO:0000313" key="2">
    <source>
        <dbReference type="EMBL" id="KIM60481.1"/>
    </source>
</evidence>
<dbReference type="InParanoid" id="A0A0C3DX32"/>
<dbReference type="STRING" id="1036808.A0A0C3DX32"/>
<keyword evidence="3" id="KW-1185">Reference proteome</keyword>
<feature type="compositionally biased region" description="Basic and acidic residues" evidence="1">
    <location>
        <begin position="1"/>
        <end position="28"/>
    </location>
</feature>
<organism evidence="2 3">
    <name type="scientific">Scleroderma citrinum Foug A</name>
    <dbReference type="NCBI Taxonomy" id="1036808"/>
    <lineage>
        <taxon>Eukaryota</taxon>
        <taxon>Fungi</taxon>
        <taxon>Dikarya</taxon>
        <taxon>Basidiomycota</taxon>
        <taxon>Agaricomycotina</taxon>
        <taxon>Agaricomycetes</taxon>
        <taxon>Agaricomycetidae</taxon>
        <taxon>Boletales</taxon>
        <taxon>Sclerodermatineae</taxon>
        <taxon>Sclerodermataceae</taxon>
        <taxon>Scleroderma</taxon>
    </lineage>
</organism>